<evidence type="ECO:0000313" key="2">
    <source>
        <dbReference type="EMBL" id="KAJ9596432.1"/>
    </source>
</evidence>
<feature type="non-terminal residue" evidence="2">
    <location>
        <position position="117"/>
    </location>
</feature>
<feature type="non-terminal residue" evidence="2">
    <location>
        <position position="1"/>
    </location>
</feature>
<keyword evidence="3" id="KW-1185">Reference proteome</keyword>
<accession>A0AAD8ADM6</accession>
<evidence type="ECO:0000256" key="1">
    <source>
        <dbReference type="SAM" id="MobiDB-lite"/>
    </source>
</evidence>
<dbReference type="Proteomes" id="UP001233999">
    <property type="component" value="Unassembled WGS sequence"/>
</dbReference>
<feature type="compositionally biased region" description="Polar residues" evidence="1">
    <location>
        <begin position="1"/>
        <end position="31"/>
    </location>
</feature>
<comment type="caution">
    <text evidence="2">The sequence shown here is derived from an EMBL/GenBank/DDBJ whole genome shotgun (WGS) entry which is preliminary data.</text>
</comment>
<name>A0AAD8ADM6_DIPPU</name>
<dbReference type="EMBL" id="JASPKZ010001989">
    <property type="protein sequence ID" value="KAJ9596432.1"/>
    <property type="molecule type" value="Genomic_DNA"/>
</dbReference>
<gene>
    <name evidence="2" type="ORF">L9F63_012550</name>
</gene>
<evidence type="ECO:0000313" key="3">
    <source>
        <dbReference type="Proteomes" id="UP001233999"/>
    </source>
</evidence>
<organism evidence="2 3">
    <name type="scientific">Diploptera punctata</name>
    <name type="common">Pacific beetle cockroach</name>
    <dbReference type="NCBI Taxonomy" id="6984"/>
    <lineage>
        <taxon>Eukaryota</taxon>
        <taxon>Metazoa</taxon>
        <taxon>Ecdysozoa</taxon>
        <taxon>Arthropoda</taxon>
        <taxon>Hexapoda</taxon>
        <taxon>Insecta</taxon>
        <taxon>Pterygota</taxon>
        <taxon>Neoptera</taxon>
        <taxon>Polyneoptera</taxon>
        <taxon>Dictyoptera</taxon>
        <taxon>Blattodea</taxon>
        <taxon>Blaberoidea</taxon>
        <taxon>Blaberidae</taxon>
        <taxon>Diplopterinae</taxon>
        <taxon>Diploptera</taxon>
    </lineage>
</organism>
<protein>
    <submittedName>
        <fullName evidence="2">Uncharacterized protein</fullName>
    </submittedName>
</protein>
<sequence length="117" mass="12638">LWRCKNQTISMPQLNENKMTNPNCQQMNWPNSGLSFAPSAGGSSAGASSASAGAASSIGAASSDAAVPLLHRHLPQQQVQVQPGLALHPRLPQRPLLHRLLQQEQLLHLRQLPLQLQ</sequence>
<reference evidence="2" key="1">
    <citation type="journal article" date="2023" name="IScience">
        <title>Live-bearing cockroach genome reveals convergent evolutionary mechanisms linked to viviparity in insects and beyond.</title>
        <authorList>
            <person name="Fouks B."/>
            <person name="Harrison M.C."/>
            <person name="Mikhailova A.A."/>
            <person name="Marchal E."/>
            <person name="English S."/>
            <person name="Carruthers M."/>
            <person name="Jennings E.C."/>
            <person name="Chiamaka E.L."/>
            <person name="Frigard R.A."/>
            <person name="Pippel M."/>
            <person name="Attardo G.M."/>
            <person name="Benoit J.B."/>
            <person name="Bornberg-Bauer E."/>
            <person name="Tobe S.S."/>
        </authorList>
    </citation>
    <scope>NUCLEOTIDE SEQUENCE</scope>
    <source>
        <strain evidence="2">Stay&amp;Tobe</strain>
    </source>
</reference>
<proteinExistence type="predicted"/>
<reference evidence="2" key="2">
    <citation type="submission" date="2023-05" db="EMBL/GenBank/DDBJ databases">
        <authorList>
            <person name="Fouks B."/>
        </authorList>
    </citation>
    <scope>NUCLEOTIDE SEQUENCE</scope>
    <source>
        <strain evidence="2">Stay&amp;Tobe</strain>
        <tissue evidence="2">Testes</tissue>
    </source>
</reference>
<feature type="compositionally biased region" description="Low complexity" evidence="1">
    <location>
        <begin position="32"/>
        <end position="57"/>
    </location>
</feature>
<dbReference type="AlphaFoldDB" id="A0AAD8ADM6"/>
<feature type="region of interest" description="Disordered" evidence="1">
    <location>
        <begin position="1"/>
        <end position="57"/>
    </location>
</feature>